<dbReference type="AlphaFoldDB" id="A0AA43ZG29"/>
<dbReference type="Proteomes" id="UP001155840">
    <property type="component" value="Unassembled WGS sequence"/>
</dbReference>
<accession>A0AA43ZG29</accession>
<feature type="transmembrane region" description="Helical" evidence="1">
    <location>
        <begin position="20"/>
        <end position="39"/>
    </location>
</feature>
<keyword evidence="1" id="KW-0472">Membrane</keyword>
<dbReference type="RefSeq" id="WP_167129115.1">
    <property type="nucleotide sequence ID" value="NZ_JAANCM010000005.1"/>
</dbReference>
<evidence type="ECO:0000313" key="3">
    <source>
        <dbReference type="Proteomes" id="UP001155840"/>
    </source>
</evidence>
<evidence type="ECO:0000313" key="2">
    <source>
        <dbReference type="EMBL" id="NHT76451.1"/>
    </source>
</evidence>
<name>A0AA43ZG29_9HYPH</name>
<comment type="caution">
    <text evidence="2">The sequence shown here is derived from an EMBL/GenBank/DDBJ whole genome shotgun (WGS) entry which is preliminary data.</text>
</comment>
<reference evidence="2" key="1">
    <citation type="submission" date="2020-03" db="EMBL/GenBank/DDBJ databases">
        <title>Ferranicluibacter endophyticum gen. nov., sp. nov., a new genus isolated from Rubus ulmifolius Schott. stem.</title>
        <authorList>
            <person name="Roca-Couso R."/>
            <person name="Flores-Felix J.D."/>
            <person name="Igual J.M."/>
            <person name="Rivas R."/>
        </authorList>
    </citation>
    <scope>NUCLEOTIDE SEQUENCE</scope>
    <source>
        <strain evidence="2">CRRU44</strain>
    </source>
</reference>
<keyword evidence="1" id="KW-1133">Transmembrane helix</keyword>
<protein>
    <submittedName>
        <fullName evidence="2">Uncharacterized protein</fullName>
    </submittedName>
</protein>
<organism evidence="2 3">
    <name type="scientific">Ferranicluibacter rubi</name>
    <dbReference type="NCBI Taxonomy" id="2715133"/>
    <lineage>
        <taxon>Bacteria</taxon>
        <taxon>Pseudomonadati</taxon>
        <taxon>Pseudomonadota</taxon>
        <taxon>Alphaproteobacteria</taxon>
        <taxon>Hyphomicrobiales</taxon>
        <taxon>Rhizobiaceae</taxon>
        <taxon>Ferranicluibacter</taxon>
    </lineage>
</organism>
<gene>
    <name evidence="2" type="ORF">G8E10_11935</name>
</gene>
<dbReference type="EMBL" id="JAANCM010000005">
    <property type="protein sequence ID" value="NHT76451.1"/>
    <property type="molecule type" value="Genomic_DNA"/>
</dbReference>
<keyword evidence="1" id="KW-0812">Transmembrane</keyword>
<keyword evidence="3" id="KW-1185">Reference proteome</keyword>
<evidence type="ECO:0000256" key="1">
    <source>
        <dbReference type="SAM" id="Phobius"/>
    </source>
</evidence>
<sequence length="113" mass="12312">MHSMTNRTAMPETCSELHAPTVVVLLLLTLSILTAIALWPRGPFYILAVGPGLTQIELFDVLERAGGRFVAEGPTRWTAFVYSDASDFAARARVSGAFFTLQSPILSICREPS</sequence>
<proteinExistence type="predicted"/>